<dbReference type="Gene3D" id="1.10.510.10">
    <property type="entry name" value="Transferase(Phosphotransferase) domain 1"/>
    <property type="match status" value="1"/>
</dbReference>
<dbReference type="PANTHER" id="PTHR43289:SF6">
    <property type="entry name" value="SERINE_THREONINE-PROTEIN KINASE NEKL-3"/>
    <property type="match status" value="1"/>
</dbReference>
<keyword evidence="3 9" id="KW-0418">Kinase</keyword>
<evidence type="ECO:0000256" key="4">
    <source>
        <dbReference type="ARBA" id="ARBA00022840"/>
    </source>
</evidence>
<keyword evidence="10" id="KW-1185">Reference proteome</keyword>
<feature type="region of interest" description="Disordered" evidence="6">
    <location>
        <begin position="368"/>
        <end position="445"/>
    </location>
</feature>
<evidence type="ECO:0000256" key="6">
    <source>
        <dbReference type="SAM" id="MobiDB-lite"/>
    </source>
</evidence>
<keyword evidence="4 5" id="KW-0067">ATP-binding</keyword>
<keyword evidence="1" id="KW-0808">Transferase</keyword>
<dbReference type="InterPro" id="IPR017441">
    <property type="entry name" value="Protein_kinase_ATP_BS"/>
</dbReference>
<keyword evidence="2 5" id="KW-0547">Nucleotide-binding</keyword>
<dbReference type="PROSITE" id="PS00108">
    <property type="entry name" value="PROTEIN_KINASE_ST"/>
    <property type="match status" value="1"/>
</dbReference>
<dbReference type="CDD" id="cd14014">
    <property type="entry name" value="STKc_PknB_like"/>
    <property type="match status" value="1"/>
</dbReference>
<organism evidence="9 10">
    <name type="scientific">Pendulispora rubella</name>
    <dbReference type="NCBI Taxonomy" id="2741070"/>
    <lineage>
        <taxon>Bacteria</taxon>
        <taxon>Pseudomonadati</taxon>
        <taxon>Myxococcota</taxon>
        <taxon>Myxococcia</taxon>
        <taxon>Myxococcales</taxon>
        <taxon>Sorangiineae</taxon>
        <taxon>Pendulisporaceae</taxon>
        <taxon>Pendulispora</taxon>
    </lineage>
</organism>
<dbReference type="Proteomes" id="UP001374803">
    <property type="component" value="Chromosome"/>
</dbReference>
<evidence type="ECO:0000256" key="2">
    <source>
        <dbReference type="ARBA" id="ARBA00022741"/>
    </source>
</evidence>
<dbReference type="SMART" id="SM00220">
    <property type="entry name" value="S_TKc"/>
    <property type="match status" value="1"/>
</dbReference>
<dbReference type="PROSITE" id="PS00107">
    <property type="entry name" value="PROTEIN_KINASE_ATP"/>
    <property type="match status" value="1"/>
</dbReference>
<dbReference type="InterPro" id="IPR008271">
    <property type="entry name" value="Ser/Thr_kinase_AS"/>
</dbReference>
<dbReference type="PANTHER" id="PTHR43289">
    <property type="entry name" value="MITOGEN-ACTIVATED PROTEIN KINASE KINASE KINASE 20-RELATED"/>
    <property type="match status" value="1"/>
</dbReference>
<evidence type="ECO:0000313" key="9">
    <source>
        <dbReference type="EMBL" id="WXB03329.1"/>
    </source>
</evidence>
<evidence type="ECO:0000256" key="7">
    <source>
        <dbReference type="SAM" id="Phobius"/>
    </source>
</evidence>
<feature type="binding site" evidence="5">
    <location>
        <position position="44"/>
    </location>
    <ligand>
        <name>ATP</name>
        <dbReference type="ChEBI" id="CHEBI:30616"/>
    </ligand>
</feature>
<keyword evidence="7" id="KW-0812">Transmembrane</keyword>
<dbReference type="InterPro" id="IPR011009">
    <property type="entry name" value="Kinase-like_dom_sf"/>
</dbReference>
<keyword evidence="7" id="KW-1133">Transmembrane helix</keyword>
<dbReference type="SUPFAM" id="SSF56112">
    <property type="entry name" value="Protein kinase-like (PK-like)"/>
    <property type="match status" value="1"/>
</dbReference>
<evidence type="ECO:0000256" key="1">
    <source>
        <dbReference type="ARBA" id="ARBA00022679"/>
    </source>
</evidence>
<evidence type="ECO:0000313" key="10">
    <source>
        <dbReference type="Proteomes" id="UP001374803"/>
    </source>
</evidence>
<dbReference type="EMBL" id="CP089983">
    <property type="protein sequence ID" value="WXB03329.1"/>
    <property type="molecule type" value="Genomic_DNA"/>
</dbReference>
<evidence type="ECO:0000256" key="3">
    <source>
        <dbReference type="ARBA" id="ARBA00022777"/>
    </source>
</evidence>
<sequence length="445" mass="46795">MEAPLQNGEILASKYRVETVLGSGAMGVVVAARHMQLGSRVALKFMSREALRVPEAATRFMREARAAAALKSEYVARVSDFGTLDTGAPYIVMELLEGCDLDDLRKKRGPLPIPEAVGYVLDACKAMDEAHAAGIVHRDLKPKNMFLTQRADGTPIVKVLDFGISKFAHDEEMGASATHSGAILGSPAFMSPEQIRSAKHVDARADIYALGAVLFQLLTNEAPYGTQSLGELFSAILTREPRTLREFRPDAPIALESVVSRCLSKDPGGRFPNVRELAAALHPFLTTASFAGTLASAGVQAPPSLHVATAQTTLGPASTTRSDARTSTNPRASTNLAVLIGGFAAIGLVVLVLLGALALRKLRHQEDAPTAADRIAAPPPPVAAETVSAPAPSALSAPTASALPLPAESASAPPPKLSPPKTKSSGTTTRPTNRPKKPDPFSYPD</sequence>
<dbReference type="PROSITE" id="PS50011">
    <property type="entry name" value="PROTEIN_KINASE_DOM"/>
    <property type="match status" value="1"/>
</dbReference>
<evidence type="ECO:0000256" key="5">
    <source>
        <dbReference type="PROSITE-ProRule" id="PRU10141"/>
    </source>
</evidence>
<gene>
    <name evidence="9" type="ORF">LVJ94_41305</name>
</gene>
<dbReference type="GO" id="GO:0016301">
    <property type="term" value="F:kinase activity"/>
    <property type="evidence" value="ECO:0007669"/>
    <property type="project" value="UniProtKB-KW"/>
</dbReference>
<evidence type="ECO:0000259" key="8">
    <source>
        <dbReference type="PROSITE" id="PS50011"/>
    </source>
</evidence>
<proteinExistence type="predicted"/>
<dbReference type="RefSeq" id="WP_394832959.1">
    <property type="nucleotide sequence ID" value="NZ_CP089929.1"/>
</dbReference>
<feature type="compositionally biased region" description="Low complexity" evidence="6">
    <location>
        <begin position="383"/>
        <end position="411"/>
    </location>
</feature>
<dbReference type="InterPro" id="IPR000719">
    <property type="entry name" value="Prot_kinase_dom"/>
</dbReference>
<feature type="compositionally biased region" description="Low complexity" evidence="6">
    <location>
        <begin position="419"/>
        <end position="432"/>
    </location>
</feature>
<reference evidence="9" key="1">
    <citation type="submission" date="2021-12" db="EMBL/GenBank/DDBJ databases">
        <title>Discovery of the Pendulisporaceae a myxobacterial family with distinct sporulation behavior and unique specialized metabolism.</title>
        <authorList>
            <person name="Garcia R."/>
            <person name="Popoff A."/>
            <person name="Bader C.D."/>
            <person name="Loehr J."/>
            <person name="Walesch S."/>
            <person name="Walt C."/>
            <person name="Boldt J."/>
            <person name="Bunk B."/>
            <person name="Haeckl F.J.F.P.J."/>
            <person name="Gunesch A.P."/>
            <person name="Birkelbach J."/>
            <person name="Nuebel U."/>
            <person name="Pietschmann T."/>
            <person name="Bach T."/>
            <person name="Mueller R."/>
        </authorList>
    </citation>
    <scope>NUCLEOTIDE SEQUENCE</scope>
    <source>
        <strain evidence="9">MSr11367</strain>
    </source>
</reference>
<dbReference type="Gene3D" id="3.30.200.20">
    <property type="entry name" value="Phosphorylase Kinase, domain 1"/>
    <property type="match status" value="1"/>
</dbReference>
<protein>
    <submittedName>
        <fullName evidence="9">Protein kinase</fullName>
    </submittedName>
</protein>
<accession>A0ABZ2L189</accession>
<feature type="transmembrane region" description="Helical" evidence="7">
    <location>
        <begin position="336"/>
        <end position="359"/>
    </location>
</feature>
<name>A0ABZ2L189_9BACT</name>
<feature type="domain" description="Protein kinase" evidence="8">
    <location>
        <begin position="15"/>
        <end position="285"/>
    </location>
</feature>
<keyword evidence="7" id="KW-0472">Membrane</keyword>
<dbReference type="Pfam" id="PF00069">
    <property type="entry name" value="Pkinase"/>
    <property type="match status" value="1"/>
</dbReference>